<dbReference type="AlphaFoldDB" id="I4YP70"/>
<dbReference type="OrthoDB" id="8006128at2"/>
<sequence>MKYAVFDAEGFPAAFYAPEINGSDIPDAAIQITDEQWLEFISNGGFRRWENGGVVPYSPPTPEPPFPSVVTAAQAKIALFNGGLLDQVKAVVAAHPYEIVRIWFADANNWERGNPYVQALGVEIGLTDEQMDELFVQASKI</sequence>
<dbReference type="Proteomes" id="UP000003947">
    <property type="component" value="Unassembled WGS sequence"/>
</dbReference>
<accession>I4YP70</accession>
<dbReference type="eggNOG" id="ENOG5032CT5">
    <property type="taxonomic scope" value="Bacteria"/>
</dbReference>
<proteinExistence type="predicted"/>
<dbReference type="RefSeq" id="WP_009494497.1">
    <property type="nucleotide sequence ID" value="NZ_CP141048.1"/>
</dbReference>
<keyword evidence="2" id="KW-1185">Reference proteome</keyword>
<dbReference type="PATRIC" id="fig|864069.3.peg.6944"/>
<dbReference type="HOGENOM" id="CLU_1823149_0_0_5"/>
<evidence type="ECO:0000313" key="1">
    <source>
        <dbReference type="EMBL" id="EIM25762.1"/>
    </source>
</evidence>
<gene>
    <name evidence="1" type="ORF">MicloDRAFT_00064890</name>
</gene>
<name>I4YP70_9HYPH</name>
<organism evidence="1 2">
    <name type="scientific">Microvirga lotononidis</name>
    <dbReference type="NCBI Taxonomy" id="864069"/>
    <lineage>
        <taxon>Bacteria</taxon>
        <taxon>Pseudomonadati</taxon>
        <taxon>Pseudomonadota</taxon>
        <taxon>Alphaproteobacteria</taxon>
        <taxon>Hyphomicrobiales</taxon>
        <taxon>Methylobacteriaceae</taxon>
        <taxon>Microvirga</taxon>
    </lineage>
</organism>
<dbReference type="EMBL" id="JH660647">
    <property type="protein sequence ID" value="EIM25762.1"/>
    <property type="molecule type" value="Genomic_DNA"/>
</dbReference>
<reference evidence="1 2" key="1">
    <citation type="submission" date="2012-02" db="EMBL/GenBank/DDBJ databases">
        <title>Improved High-Quality Draft sequence of Microvirga sp. WSM3557.</title>
        <authorList>
            <consortium name="US DOE Joint Genome Institute"/>
            <person name="Lucas S."/>
            <person name="Han J."/>
            <person name="Lapidus A."/>
            <person name="Cheng J.-F."/>
            <person name="Goodwin L."/>
            <person name="Pitluck S."/>
            <person name="Peters L."/>
            <person name="Zhang X."/>
            <person name="Detter J.C."/>
            <person name="Han C."/>
            <person name="Tapia R."/>
            <person name="Land M."/>
            <person name="Hauser L."/>
            <person name="Kyrpides N."/>
            <person name="Ivanova N."/>
            <person name="Pagani I."/>
            <person name="Brau L."/>
            <person name="Yates R."/>
            <person name="O'Hara G."/>
            <person name="Rui T."/>
            <person name="Howieson J."/>
            <person name="Reeve W."/>
            <person name="Woyke T."/>
        </authorList>
    </citation>
    <scope>NUCLEOTIDE SEQUENCE [LARGE SCALE GENOMIC DNA]</scope>
    <source>
        <strain evidence="1 2">WSM3557</strain>
    </source>
</reference>
<protein>
    <submittedName>
        <fullName evidence="1">Uncharacterized protein</fullName>
    </submittedName>
</protein>
<dbReference type="STRING" id="864069.MicloDRAFT_00064890"/>
<evidence type="ECO:0000313" key="2">
    <source>
        <dbReference type="Proteomes" id="UP000003947"/>
    </source>
</evidence>